<comment type="caution">
    <text evidence="5">The sequence shown here is derived from an EMBL/GenBank/DDBJ whole genome shotgun (WGS) entry which is preliminary data.</text>
</comment>
<dbReference type="FunFam" id="1.10.418.10:FF:000001">
    <property type="entry name" value="Actinin alpha 1"/>
    <property type="match status" value="1"/>
</dbReference>
<dbReference type="PROSITE" id="PS00020">
    <property type="entry name" value="ACTININ_2"/>
    <property type="match status" value="1"/>
</dbReference>
<dbReference type="PROSITE" id="PS00019">
    <property type="entry name" value="ACTININ_1"/>
    <property type="match status" value="1"/>
</dbReference>
<dbReference type="PROSITE" id="PS50021">
    <property type="entry name" value="CH"/>
    <property type="match status" value="2"/>
</dbReference>
<dbReference type="InterPro" id="IPR001715">
    <property type="entry name" value="CH_dom"/>
</dbReference>
<evidence type="ECO:0000259" key="4">
    <source>
        <dbReference type="PROSITE" id="PS50021"/>
    </source>
</evidence>
<organism evidence="5 6">
    <name type="scientific">Rotaria sordida</name>
    <dbReference type="NCBI Taxonomy" id="392033"/>
    <lineage>
        <taxon>Eukaryota</taxon>
        <taxon>Metazoa</taxon>
        <taxon>Spiralia</taxon>
        <taxon>Gnathifera</taxon>
        <taxon>Rotifera</taxon>
        <taxon>Eurotatoria</taxon>
        <taxon>Bdelloidea</taxon>
        <taxon>Philodinida</taxon>
        <taxon>Philodinidae</taxon>
        <taxon>Rotaria</taxon>
    </lineage>
</organism>
<dbReference type="SUPFAM" id="SSF47576">
    <property type="entry name" value="Calponin-homology domain, CH-domain"/>
    <property type="match status" value="1"/>
</dbReference>
<dbReference type="SMART" id="SM00033">
    <property type="entry name" value="CH"/>
    <property type="match status" value="2"/>
</dbReference>
<dbReference type="CDD" id="cd21246">
    <property type="entry name" value="CH_SPTB-like_rpt1"/>
    <property type="match status" value="1"/>
</dbReference>
<reference evidence="5" key="1">
    <citation type="submission" date="2021-02" db="EMBL/GenBank/DDBJ databases">
        <authorList>
            <person name="Nowell W R."/>
        </authorList>
    </citation>
    <scope>NUCLEOTIDE SEQUENCE</scope>
</reference>
<dbReference type="EMBL" id="CAJOAX010007029">
    <property type="protein sequence ID" value="CAF3998321.1"/>
    <property type="molecule type" value="Genomic_DNA"/>
</dbReference>
<dbReference type="SUPFAM" id="SSF46966">
    <property type="entry name" value="Spectrin repeat"/>
    <property type="match status" value="1"/>
</dbReference>
<evidence type="ECO:0000256" key="1">
    <source>
        <dbReference type="ARBA" id="ARBA00022737"/>
    </source>
</evidence>
<protein>
    <recommendedName>
        <fullName evidence="4">Calponin-homology (CH) domain-containing protein</fullName>
    </recommendedName>
</protein>
<dbReference type="InterPro" id="IPR001589">
    <property type="entry name" value="Actinin_actin-bd_CS"/>
</dbReference>
<evidence type="ECO:0000313" key="6">
    <source>
        <dbReference type="Proteomes" id="UP000663823"/>
    </source>
</evidence>
<dbReference type="InterPro" id="IPR036872">
    <property type="entry name" value="CH_dom_sf"/>
</dbReference>
<proteinExistence type="predicted"/>
<dbReference type="Proteomes" id="UP000663823">
    <property type="component" value="Unassembled WGS sequence"/>
</dbReference>
<accession>A0A819NJT5</accession>
<dbReference type="Gene3D" id="1.20.58.60">
    <property type="match status" value="1"/>
</dbReference>
<evidence type="ECO:0000313" key="5">
    <source>
        <dbReference type="EMBL" id="CAF3998321.1"/>
    </source>
</evidence>
<dbReference type="Gene3D" id="1.10.418.10">
    <property type="entry name" value="Calponin-like domain"/>
    <property type="match status" value="2"/>
</dbReference>
<dbReference type="Pfam" id="PF00307">
    <property type="entry name" value="CH"/>
    <property type="match status" value="2"/>
</dbReference>
<dbReference type="CDD" id="cd21248">
    <property type="entry name" value="CH_SPTB_like_rpt2"/>
    <property type="match status" value="1"/>
</dbReference>
<gene>
    <name evidence="5" type="ORF">OTI717_LOCUS28868</name>
</gene>
<feature type="domain" description="Calponin-homology (CH)" evidence="4">
    <location>
        <begin position="183"/>
        <end position="289"/>
    </location>
</feature>
<dbReference type="GO" id="GO:0003779">
    <property type="term" value="F:actin binding"/>
    <property type="evidence" value="ECO:0007669"/>
    <property type="project" value="UniProtKB-KW"/>
</dbReference>
<feature type="non-terminal residue" evidence="5">
    <location>
        <position position="402"/>
    </location>
</feature>
<evidence type="ECO:0000256" key="2">
    <source>
        <dbReference type="ARBA" id="ARBA00023203"/>
    </source>
</evidence>
<name>A0A819NJT5_9BILA</name>
<feature type="domain" description="Calponin-homology (CH)" evidence="4">
    <location>
        <begin position="64"/>
        <end position="168"/>
    </location>
</feature>
<keyword evidence="2" id="KW-0009">Actin-binding</keyword>
<dbReference type="PANTHER" id="PTHR11915">
    <property type="entry name" value="SPECTRIN/FILAMIN RELATED CYTOSKELETAL PROTEIN"/>
    <property type="match status" value="1"/>
</dbReference>
<sequence>MSSATANGIHHTQANGHNSQKDQIQFNIEQLTADFDLAGQDECNSSARMFERTRIQVLADERGYVQKKTFTKWVNSHLTRIGYRINDLYTDLADGRMLIRLLEILSGERLPKATRGKMRIHCLENVDKAIMFLQEQHVHLENIGAHDIVDGNSSLILGLIWTIILRFQIQDITIEEYESTETKSAKDALLLWCQMKTADYPNVNVRNFTTSWKDGLAFCALIHKHRPDLIPQFKLLTKDNPNHNLQLAFDICEKRLGISRLLDPEDVNVEYVDEKSVITYIVTLYHYFSKMKNDNVQGRRLAKVIGSALDSEKMANEYERLVNDLLAWIEQTIRVLNDRQFPNSLIRVHEKLVEFNRYRVIDKPARFADKGNLEVLLFTLQSKERANQQIPYQPRSRFSQAR</sequence>
<keyword evidence="1" id="KW-0677">Repeat</keyword>
<dbReference type="FunFam" id="1.10.418.10:FF:000004">
    <property type="entry name" value="Spectrin beta chain"/>
    <property type="match status" value="1"/>
</dbReference>
<feature type="region of interest" description="Disordered" evidence="3">
    <location>
        <begin position="1"/>
        <end position="20"/>
    </location>
</feature>
<dbReference type="AlphaFoldDB" id="A0A819NJT5"/>
<evidence type="ECO:0000256" key="3">
    <source>
        <dbReference type="SAM" id="MobiDB-lite"/>
    </source>
</evidence>